<dbReference type="InterPro" id="IPR043325">
    <property type="entry name" value="LTSS"/>
</dbReference>
<evidence type="ECO:0000256" key="2">
    <source>
        <dbReference type="ARBA" id="ARBA00022729"/>
    </source>
</evidence>
<dbReference type="SMART" id="SM00499">
    <property type="entry name" value="AAI"/>
    <property type="match status" value="1"/>
</dbReference>
<accession>A0AAV8PQF3</accession>
<comment type="similarity">
    <text evidence="1">Belongs to the plant LTP family.</text>
</comment>
<keyword evidence="3" id="KW-1015">Disulfide bond</keyword>
<feature type="compositionally biased region" description="Low complexity" evidence="5">
    <location>
        <begin position="130"/>
        <end position="139"/>
    </location>
</feature>
<dbReference type="CDD" id="cd00010">
    <property type="entry name" value="AAI_LTSS"/>
    <property type="match status" value="1"/>
</dbReference>
<dbReference type="PANTHER" id="PTHR33044">
    <property type="entry name" value="BIFUNCTIONAL INHIBITOR/LIPID-TRANSFER PROTEIN/SEED STORAGE 2S ALBUMIN SUPERFAMILY PROTEIN-RELATED"/>
    <property type="match status" value="1"/>
</dbReference>
<evidence type="ECO:0000259" key="7">
    <source>
        <dbReference type="SMART" id="SM00499"/>
    </source>
</evidence>
<organism evidence="8 9">
    <name type="scientific">Ensete ventricosum</name>
    <name type="common">Abyssinian banana</name>
    <name type="synonym">Musa ensete</name>
    <dbReference type="NCBI Taxonomy" id="4639"/>
    <lineage>
        <taxon>Eukaryota</taxon>
        <taxon>Viridiplantae</taxon>
        <taxon>Streptophyta</taxon>
        <taxon>Embryophyta</taxon>
        <taxon>Tracheophyta</taxon>
        <taxon>Spermatophyta</taxon>
        <taxon>Magnoliopsida</taxon>
        <taxon>Liliopsida</taxon>
        <taxon>Zingiberales</taxon>
        <taxon>Musaceae</taxon>
        <taxon>Ensete</taxon>
    </lineage>
</organism>
<feature type="domain" description="Bifunctional inhibitor/plant lipid transfer protein/seed storage helical" evidence="7">
    <location>
        <begin position="34"/>
        <end position="110"/>
    </location>
</feature>
<evidence type="ECO:0000256" key="6">
    <source>
        <dbReference type="SAM" id="SignalP"/>
    </source>
</evidence>
<dbReference type="InterPro" id="IPR036312">
    <property type="entry name" value="Bifun_inhib/LTP/seed_sf"/>
</dbReference>
<dbReference type="Pfam" id="PF14368">
    <property type="entry name" value="LTP_2"/>
    <property type="match status" value="1"/>
</dbReference>
<keyword evidence="4" id="KW-0325">Glycoprotein</keyword>
<reference evidence="8 9" key="1">
    <citation type="submission" date="2022-12" db="EMBL/GenBank/DDBJ databases">
        <title>Chromosome-scale assembly of the Ensete ventricosum genome.</title>
        <authorList>
            <person name="Dussert Y."/>
            <person name="Stocks J."/>
            <person name="Wendawek A."/>
            <person name="Woldeyes F."/>
            <person name="Nichols R.A."/>
            <person name="Borrell J.S."/>
        </authorList>
    </citation>
    <scope>NUCLEOTIDE SEQUENCE [LARGE SCALE GENOMIC DNA]</scope>
    <source>
        <strain evidence="9">cv. Maze</strain>
        <tissue evidence="8">Seeds</tissue>
    </source>
</reference>
<protein>
    <recommendedName>
        <fullName evidence="7">Bifunctional inhibitor/plant lipid transfer protein/seed storage helical domain-containing protein</fullName>
    </recommendedName>
</protein>
<evidence type="ECO:0000256" key="3">
    <source>
        <dbReference type="ARBA" id="ARBA00023157"/>
    </source>
</evidence>
<sequence length="179" mass="17985">MAGVRVCVWVILWVAAAIHGDGVTVSAPAPTPDCSSAFLELTDCLTFVENGSTVAKPAGKCCSGLKKVVKKEVSCLCDVFKQGASFGVNITKALTLPSACGVSTPPISKCNTGIAGVPAAAPVPSPSPGAPSSVATGAPSPVPGKSTAVSLPGPCFRGLLGSMAVTLWLHHQFQGLEEL</sequence>
<dbReference type="SUPFAM" id="SSF47699">
    <property type="entry name" value="Bifunctional inhibitor/lipid-transfer protein/seed storage 2S albumin"/>
    <property type="match status" value="1"/>
</dbReference>
<name>A0AAV8PQF3_ENSVE</name>
<gene>
    <name evidence="8" type="ORF">OPV22_026757</name>
</gene>
<evidence type="ECO:0000256" key="1">
    <source>
        <dbReference type="ARBA" id="ARBA00009748"/>
    </source>
</evidence>
<dbReference type="EMBL" id="JAQQAF010000008">
    <property type="protein sequence ID" value="KAJ8464205.1"/>
    <property type="molecule type" value="Genomic_DNA"/>
</dbReference>
<dbReference type="Proteomes" id="UP001222027">
    <property type="component" value="Unassembled WGS sequence"/>
</dbReference>
<evidence type="ECO:0000313" key="8">
    <source>
        <dbReference type="EMBL" id="KAJ8464205.1"/>
    </source>
</evidence>
<keyword evidence="9" id="KW-1185">Reference proteome</keyword>
<dbReference type="InterPro" id="IPR016140">
    <property type="entry name" value="Bifunc_inhib/LTP/seed_store"/>
</dbReference>
<evidence type="ECO:0000256" key="5">
    <source>
        <dbReference type="SAM" id="MobiDB-lite"/>
    </source>
</evidence>
<feature type="signal peptide" evidence="6">
    <location>
        <begin position="1"/>
        <end position="22"/>
    </location>
</feature>
<dbReference type="Gene3D" id="1.10.110.10">
    <property type="entry name" value="Plant lipid-transfer and hydrophobic proteins"/>
    <property type="match status" value="1"/>
</dbReference>
<feature type="chain" id="PRO_5043664427" description="Bifunctional inhibitor/plant lipid transfer protein/seed storage helical domain-containing protein" evidence="6">
    <location>
        <begin position="23"/>
        <end position="179"/>
    </location>
</feature>
<proteinExistence type="inferred from homology"/>
<feature type="region of interest" description="Disordered" evidence="5">
    <location>
        <begin position="125"/>
        <end position="145"/>
    </location>
</feature>
<evidence type="ECO:0000313" key="9">
    <source>
        <dbReference type="Proteomes" id="UP001222027"/>
    </source>
</evidence>
<keyword evidence="2 6" id="KW-0732">Signal</keyword>
<comment type="caution">
    <text evidence="8">The sequence shown here is derived from an EMBL/GenBank/DDBJ whole genome shotgun (WGS) entry which is preliminary data.</text>
</comment>
<dbReference type="AlphaFoldDB" id="A0AAV8PQF3"/>
<evidence type="ECO:0000256" key="4">
    <source>
        <dbReference type="ARBA" id="ARBA00023180"/>
    </source>
</evidence>